<keyword evidence="3" id="KW-0808">Transferase</keyword>
<evidence type="ECO:0000259" key="9">
    <source>
        <dbReference type="PROSITE" id="PS52029"/>
    </source>
</evidence>
<dbReference type="GO" id="GO:0016740">
    <property type="term" value="F:transferase activity"/>
    <property type="evidence" value="ECO:0007669"/>
    <property type="project" value="UniProtKB-KW"/>
</dbReference>
<organism evidence="10">
    <name type="scientific">Racemicystis crocea</name>
    <dbReference type="NCBI Taxonomy" id="1707966"/>
    <lineage>
        <taxon>Bacteria</taxon>
        <taxon>Pseudomonadati</taxon>
        <taxon>Myxococcota</taxon>
        <taxon>Polyangia</taxon>
        <taxon>Polyangiales</taxon>
        <taxon>Polyangiaceae</taxon>
    </lineage>
</organism>
<dbReference type="GO" id="GO:0008360">
    <property type="term" value="P:regulation of cell shape"/>
    <property type="evidence" value="ECO:0007669"/>
    <property type="project" value="UniProtKB-UniRule"/>
</dbReference>
<keyword evidence="8" id="KW-0732">Signal</keyword>
<comment type="pathway">
    <text evidence="1 7">Cell wall biogenesis; peptidoglycan biosynthesis.</text>
</comment>
<feature type="domain" description="L,D-TPase catalytic" evidence="9">
    <location>
        <begin position="32"/>
        <end position="173"/>
    </location>
</feature>
<keyword evidence="6 7" id="KW-0961">Cell wall biogenesis/degradation</keyword>
<sequence length="174" mass="18706">MSTAKMTLCALLLSLSLPGSSSLAAPQSGAVDEIRIDKSDHTLELVAGGAVIKSYKVAIGSGGLGPKRMEGDKVTPVGRYRITGRFKGLFHRFLVVSYPNEEDRRRYAELKKQGLVPAGRGVGFGIGIHGVGNKEWNGVHKESDWTHGCVALDDDEIDEVSKLVKDGTTLSIRD</sequence>
<dbReference type="Pfam" id="PF03734">
    <property type="entry name" value="YkuD"/>
    <property type="match status" value="1"/>
</dbReference>
<evidence type="ECO:0000256" key="3">
    <source>
        <dbReference type="ARBA" id="ARBA00022679"/>
    </source>
</evidence>
<protein>
    <recommendedName>
        <fullName evidence="9">L,D-TPase catalytic domain-containing protein</fullName>
    </recommendedName>
</protein>
<dbReference type="InterPro" id="IPR005490">
    <property type="entry name" value="LD_TPept_cat_dom"/>
</dbReference>
<dbReference type="Gene3D" id="2.40.440.10">
    <property type="entry name" value="L,D-transpeptidase catalytic domain-like"/>
    <property type="match status" value="1"/>
</dbReference>
<feature type="active site" description="Proton donor/acceptor" evidence="7">
    <location>
        <position position="129"/>
    </location>
</feature>
<dbReference type="GO" id="GO:0009252">
    <property type="term" value="P:peptidoglycan biosynthetic process"/>
    <property type="evidence" value="ECO:0007669"/>
    <property type="project" value="UniProtKB-UniPathway"/>
</dbReference>
<evidence type="ECO:0000256" key="7">
    <source>
        <dbReference type="PROSITE-ProRule" id="PRU01373"/>
    </source>
</evidence>
<keyword evidence="5 7" id="KW-0573">Peptidoglycan synthesis</keyword>
<proteinExistence type="inferred from homology"/>
<dbReference type="GO" id="GO:0071555">
    <property type="term" value="P:cell wall organization"/>
    <property type="evidence" value="ECO:0007669"/>
    <property type="project" value="UniProtKB-UniRule"/>
</dbReference>
<dbReference type="GO" id="GO:0004180">
    <property type="term" value="F:carboxypeptidase activity"/>
    <property type="evidence" value="ECO:0007669"/>
    <property type="project" value="UniProtKB-ARBA"/>
</dbReference>
<evidence type="ECO:0000256" key="6">
    <source>
        <dbReference type="ARBA" id="ARBA00023316"/>
    </source>
</evidence>
<dbReference type="PANTHER" id="PTHR36699">
    <property type="entry name" value="LD-TRANSPEPTIDASE"/>
    <property type="match status" value="1"/>
</dbReference>
<evidence type="ECO:0000256" key="8">
    <source>
        <dbReference type="SAM" id="SignalP"/>
    </source>
</evidence>
<dbReference type="SUPFAM" id="SSF141523">
    <property type="entry name" value="L,D-transpeptidase catalytic domain-like"/>
    <property type="match status" value="1"/>
</dbReference>
<dbReference type="CDD" id="cd16913">
    <property type="entry name" value="YkuD_like"/>
    <property type="match status" value="1"/>
</dbReference>
<dbReference type="AlphaFoldDB" id="A0A3S5GYL9"/>
<evidence type="ECO:0000313" key="10">
    <source>
        <dbReference type="EMBL" id="AYM54515.1"/>
    </source>
</evidence>
<evidence type="ECO:0000256" key="1">
    <source>
        <dbReference type="ARBA" id="ARBA00004752"/>
    </source>
</evidence>
<dbReference type="PANTHER" id="PTHR36699:SF1">
    <property type="entry name" value="L,D-TRANSPEPTIDASE YAFK-RELATED"/>
    <property type="match status" value="1"/>
</dbReference>
<comment type="similarity">
    <text evidence="2">Belongs to the YkuD family.</text>
</comment>
<reference evidence="10" key="1">
    <citation type="journal article" date="2018" name="J. Ind. Microbiol. Biotechnol.">
        <title>Genome mining reveals uncommon alkylpyrones as type III PKS products from myxobacteria.</title>
        <authorList>
            <person name="Hug J.J."/>
            <person name="Panter F."/>
            <person name="Krug D."/>
            <person name="Muller R."/>
        </authorList>
    </citation>
    <scope>NUCLEOTIDE SEQUENCE</scope>
    <source>
        <strain evidence="10">SBSr021</strain>
    </source>
</reference>
<evidence type="ECO:0000256" key="5">
    <source>
        <dbReference type="ARBA" id="ARBA00022984"/>
    </source>
</evidence>
<evidence type="ECO:0000256" key="4">
    <source>
        <dbReference type="ARBA" id="ARBA00022960"/>
    </source>
</evidence>
<feature type="signal peptide" evidence="8">
    <location>
        <begin position="1"/>
        <end position="24"/>
    </location>
</feature>
<dbReference type="EMBL" id="MH908924">
    <property type="protein sequence ID" value="AYM54515.1"/>
    <property type="molecule type" value="Genomic_DNA"/>
</dbReference>
<accession>A0A3S5GYL9</accession>
<dbReference type="PROSITE" id="PS52029">
    <property type="entry name" value="LD_TPASE"/>
    <property type="match status" value="1"/>
</dbReference>
<name>A0A3S5GYL9_9BACT</name>
<feature type="active site" description="Nucleophile" evidence="7">
    <location>
        <position position="149"/>
    </location>
</feature>
<evidence type="ECO:0000256" key="2">
    <source>
        <dbReference type="ARBA" id="ARBA00005992"/>
    </source>
</evidence>
<keyword evidence="4 7" id="KW-0133">Cell shape</keyword>
<dbReference type="UniPathway" id="UPA00219"/>
<dbReference type="InterPro" id="IPR038063">
    <property type="entry name" value="Transpep_catalytic_dom"/>
</dbReference>
<feature type="chain" id="PRO_5018620098" description="L,D-TPase catalytic domain-containing protein" evidence="8">
    <location>
        <begin position="25"/>
        <end position="174"/>
    </location>
</feature>